<evidence type="ECO:0000313" key="2">
    <source>
        <dbReference type="EMBL" id="KAF4509492.1"/>
    </source>
</evidence>
<accession>A0A8H4V689</accession>
<feature type="region of interest" description="Disordered" evidence="1">
    <location>
        <begin position="1"/>
        <end position="34"/>
    </location>
</feature>
<reference evidence="2 3" key="1">
    <citation type="journal article" date="2020" name="Genome Biol. Evol.">
        <title>A new high-quality draft genome assembly of the Chinese cordyceps Ophiocordyceps sinensis.</title>
        <authorList>
            <person name="Shu R."/>
            <person name="Zhang J."/>
            <person name="Meng Q."/>
            <person name="Zhang H."/>
            <person name="Zhou G."/>
            <person name="Li M."/>
            <person name="Wu P."/>
            <person name="Zhao Y."/>
            <person name="Chen C."/>
            <person name="Qin Q."/>
        </authorList>
    </citation>
    <scope>NUCLEOTIDE SEQUENCE [LARGE SCALE GENOMIC DNA]</scope>
    <source>
        <strain evidence="2 3">IOZ07</strain>
    </source>
</reference>
<dbReference type="AlphaFoldDB" id="A0A8H4V689"/>
<evidence type="ECO:0000256" key="1">
    <source>
        <dbReference type="SAM" id="MobiDB-lite"/>
    </source>
</evidence>
<dbReference type="EMBL" id="JAAVMX010000004">
    <property type="protein sequence ID" value="KAF4509492.1"/>
    <property type="molecule type" value="Genomic_DNA"/>
</dbReference>
<sequence length="219" mass="24025">MAASDSRSVRSASTASSPPSTSSSTPLVGQVDDPFVPTSADIRRAYHDGLETWQQFLDKASTLPPGLWPAGLLDPYVTLMDVPSLPAKLPRTRVLHGRPARAATVGRFLEWRHSDGLGGRCAGADRRHPSTARLFRSNTSPRGVLGLGSGTAQDDEYESLPPYRAAFFAALMLPFYRFMDLCPQFAPPRLTRTEASTFNDSDETLVRRYASDARYFMAL</sequence>
<gene>
    <name evidence="2" type="ORF">G6O67_003663</name>
</gene>
<feature type="compositionally biased region" description="Low complexity" evidence="1">
    <location>
        <begin position="1"/>
        <end position="26"/>
    </location>
</feature>
<comment type="caution">
    <text evidence="2">The sequence shown here is derived from an EMBL/GenBank/DDBJ whole genome shotgun (WGS) entry which is preliminary data.</text>
</comment>
<proteinExistence type="predicted"/>
<dbReference type="OrthoDB" id="3549294at2759"/>
<protein>
    <submittedName>
        <fullName evidence="2">Uncharacterized protein</fullName>
    </submittedName>
</protein>
<evidence type="ECO:0000313" key="3">
    <source>
        <dbReference type="Proteomes" id="UP000557566"/>
    </source>
</evidence>
<name>A0A8H4V689_9HYPO</name>
<dbReference type="Proteomes" id="UP000557566">
    <property type="component" value="Unassembled WGS sequence"/>
</dbReference>
<keyword evidence="3" id="KW-1185">Reference proteome</keyword>
<organism evidence="2 3">
    <name type="scientific">Ophiocordyceps sinensis</name>
    <dbReference type="NCBI Taxonomy" id="72228"/>
    <lineage>
        <taxon>Eukaryota</taxon>
        <taxon>Fungi</taxon>
        <taxon>Dikarya</taxon>
        <taxon>Ascomycota</taxon>
        <taxon>Pezizomycotina</taxon>
        <taxon>Sordariomycetes</taxon>
        <taxon>Hypocreomycetidae</taxon>
        <taxon>Hypocreales</taxon>
        <taxon>Ophiocordycipitaceae</taxon>
        <taxon>Ophiocordyceps</taxon>
    </lineage>
</organism>